<dbReference type="Pfam" id="PF12844">
    <property type="entry name" value="HTH_19"/>
    <property type="match status" value="1"/>
</dbReference>
<dbReference type="CDD" id="cd00093">
    <property type="entry name" value="HTH_XRE"/>
    <property type="match status" value="1"/>
</dbReference>
<dbReference type="SUPFAM" id="SSF47413">
    <property type="entry name" value="lambda repressor-like DNA-binding domains"/>
    <property type="match status" value="1"/>
</dbReference>
<keyword evidence="3" id="KW-1185">Reference proteome</keyword>
<proteinExistence type="predicted"/>
<sequence length="127" mass="14443">MTKEKTTTSEAGSRARWTAVEETVRKDIGQRIRQVRELAGITQLELSEILGTTQAKWSKYELGMNMPDPMSMIEFCAKFGVTLDYIYRGLVSSRCSREMVSRLGELEPGQSLKIPRRARRSPNTERG</sequence>
<dbReference type="InterPro" id="IPR010982">
    <property type="entry name" value="Lambda_DNA-bd_dom_sf"/>
</dbReference>
<comment type="caution">
    <text evidence="2">The sequence shown here is derived from an EMBL/GenBank/DDBJ whole genome shotgun (WGS) entry which is preliminary data.</text>
</comment>
<dbReference type="RefSeq" id="WP_073211881.1">
    <property type="nucleotide sequence ID" value="NZ_BANC01000030.1"/>
</dbReference>
<reference evidence="2 3" key="1">
    <citation type="submission" date="2012-11" db="EMBL/GenBank/DDBJ databases">
        <title>Whole genome sequence of Acidocella aminolytica 101 = DSM 11237.</title>
        <authorList>
            <person name="Azuma Y."/>
            <person name="Higashiura N."/>
            <person name="Hirakawa H."/>
            <person name="Matsushita K."/>
        </authorList>
    </citation>
    <scope>NUCLEOTIDE SEQUENCE [LARGE SCALE GENOMIC DNA]</scope>
    <source>
        <strain evidence="3">101 / DSM 11237</strain>
    </source>
</reference>
<dbReference type="PROSITE" id="PS50943">
    <property type="entry name" value="HTH_CROC1"/>
    <property type="match status" value="1"/>
</dbReference>
<dbReference type="Proteomes" id="UP000032668">
    <property type="component" value="Unassembled WGS sequence"/>
</dbReference>
<dbReference type="EMBL" id="BANC01000030">
    <property type="protein sequence ID" value="GAN79813.1"/>
    <property type="molecule type" value="Genomic_DNA"/>
</dbReference>
<dbReference type="OrthoDB" id="5959816at2"/>
<dbReference type="InterPro" id="IPR001387">
    <property type="entry name" value="Cro/C1-type_HTH"/>
</dbReference>
<dbReference type="SMART" id="SM00530">
    <property type="entry name" value="HTH_XRE"/>
    <property type="match status" value="1"/>
</dbReference>
<evidence type="ECO:0000259" key="1">
    <source>
        <dbReference type="PROSITE" id="PS50943"/>
    </source>
</evidence>
<dbReference type="AlphaFoldDB" id="A0A0D6PF31"/>
<evidence type="ECO:0000313" key="2">
    <source>
        <dbReference type="EMBL" id="GAN79813.1"/>
    </source>
</evidence>
<organism evidence="2 3">
    <name type="scientific">Acidocella aminolytica 101 = DSM 11237</name>
    <dbReference type="NCBI Taxonomy" id="1120923"/>
    <lineage>
        <taxon>Bacteria</taxon>
        <taxon>Pseudomonadati</taxon>
        <taxon>Pseudomonadota</taxon>
        <taxon>Alphaproteobacteria</taxon>
        <taxon>Acetobacterales</taxon>
        <taxon>Acidocellaceae</taxon>
        <taxon>Acidocella</taxon>
    </lineage>
</organism>
<dbReference type="GO" id="GO:0003677">
    <property type="term" value="F:DNA binding"/>
    <property type="evidence" value="ECO:0007669"/>
    <property type="project" value="InterPro"/>
</dbReference>
<accession>A0A0D6PF31</accession>
<evidence type="ECO:0000313" key="3">
    <source>
        <dbReference type="Proteomes" id="UP000032668"/>
    </source>
</evidence>
<name>A0A0D6PF31_9PROT</name>
<feature type="domain" description="HTH cro/C1-type" evidence="1">
    <location>
        <begin position="32"/>
        <end position="86"/>
    </location>
</feature>
<dbReference type="Gene3D" id="1.10.260.40">
    <property type="entry name" value="lambda repressor-like DNA-binding domains"/>
    <property type="match status" value="1"/>
</dbReference>
<protein>
    <recommendedName>
        <fullName evidence="1">HTH cro/C1-type domain-containing protein</fullName>
    </recommendedName>
</protein>
<gene>
    <name evidence="2" type="ORF">Aam_030_046</name>
</gene>